<dbReference type="EMBL" id="MUYA01000004">
    <property type="protein sequence ID" value="OOS00138.1"/>
    <property type="molecule type" value="Genomic_DNA"/>
</dbReference>
<keyword evidence="3" id="KW-1185">Reference proteome</keyword>
<dbReference type="CDD" id="cd07067">
    <property type="entry name" value="HP_PGM_like"/>
    <property type="match status" value="1"/>
</dbReference>
<keyword evidence="1" id="KW-0378">Hydrolase</keyword>
<dbReference type="OrthoDB" id="92610at2"/>
<accession>A0A1T0AUG3</accession>
<dbReference type="Proteomes" id="UP000190867">
    <property type="component" value="Unassembled WGS sequence"/>
</dbReference>
<dbReference type="RefSeq" id="WP_078236590.1">
    <property type="nucleotide sequence ID" value="NZ_MUYA01000004.1"/>
</dbReference>
<dbReference type="PANTHER" id="PTHR20935">
    <property type="entry name" value="PHOSPHOGLYCERATE MUTASE-RELATED"/>
    <property type="match status" value="1"/>
</dbReference>
<dbReference type="PANTHER" id="PTHR20935:SF0">
    <property type="entry name" value="SERINE_THREONINE-PROTEIN PHOSPHATASE PGAM5, MITOCHONDRIAL"/>
    <property type="match status" value="1"/>
</dbReference>
<sequence length="162" mass="18423">MNIWIMRHGEAGFNASKDSERTLTEFGQAMAEQQGQWLGKRLDQQNLSLDKILVSPYQRAKQTWQEVERGLQAVSSGKNFSHLVEEWDGITPAGEVQNVLNYAHFLRDEGAKNLLIISHLPLVFDLVQAFTEHQHSVHFYPAVIAEIDWRTDAGKLVIAEKP</sequence>
<dbReference type="InterPro" id="IPR013078">
    <property type="entry name" value="His_Pase_superF_clade-1"/>
</dbReference>
<dbReference type="SMART" id="SM00855">
    <property type="entry name" value="PGAM"/>
    <property type="match status" value="1"/>
</dbReference>
<dbReference type="Gene3D" id="3.40.50.1240">
    <property type="entry name" value="Phosphoglycerate mutase-like"/>
    <property type="match status" value="1"/>
</dbReference>
<dbReference type="Pfam" id="PF00300">
    <property type="entry name" value="His_Phos_1"/>
    <property type="match status" value="1"/>
</dbReference>
<dbReference type="NCBIfam" id="TIGR00249">
    <property type="entry name" value="sixA"/>
    <property type="match status" value="1"/>
</dbReference>
<gene>
    <name evidence="2" type="ORF">B0187_04125</name>
</gene>
<reference evidence="2 3" key="1">
    <citation type="submission" date="2017-02" db="EMBL/GenBank/DDBJ databases">
        <title>Draft genome sequence of Haemophilus paracuniculus CCUG 43573 type strain.</title>
        <authorList>
            <person name="Engstrom-Jakobsson H."/>
            <person name="Salva-Serra F."/>
            <person name="Thorell K."/>
            <person name="Gonzales-Siles L."/>
            <person name="Karlsson R."/>
            <person name="Boulund F."/>
            <person name="Engstrand L."/>
            <person name="Kristiansson E."/>
            <person name="Moore E."/>
        </authorList>
    </citation>
    <scope>NUCLEOTIDE SEQUENCE [LARGE SCALE GENOMIC DNA]</scope>
    <source>
        <strain evidence="2 3">CCUG 43573</strain>
    </source>
</reference>
<evidence type="ECO:0000256" key="1">
    <source>
        <dbReference type="ARBA" id="ARBA00022801"/>
    </source>
</evidence>
<name>A0A1T0AUG3_9PAST</name>
<dbReference type="STRING" id="734.B0187_04125"/>
<evidence type="ECO:0000313" key="2">
    <source>
        <dbReference type="EMBL" id="OOS00138.1"/>
    </source>
</evidence>
<proteinExistence type="predicted"/>
<evidence type="ECO:0000313" key="3">
    <source>
        <dbReference type="Proteomes" id="UP000190867"/>
    </source>
</evidence>
<dbReference type="InterPro" id="IPR051021">
    <property type="entry name" value="Mito_Ser/Thr_phosphatase"/>
</dbReference>
<organism evidence="2 3">
    <name type="scientific">Haemophilus paracuniculus</name>
    <dbReference type="NCBI Taxonomy" id="734"/>
    <lineage>
        <taxon>Bacteria</taxon>
        <taxon>Pseudomonadati</taxon>
        <taxon>Pseudomonadota</taxon>
        <taxon>Gammaproteobacteria</taxon>
        <taxon>Pasteurellales</taxon>
        <taxon>Pasteurellaceae</taxon>
        <taxon>Haemophilus</taxon>
    </lineage>
</organism>
<dbReference type="SUPFAM" id="SSF53254">
    <property type="entry name" value="Phosphoglycerate mutase-like"/>
    <property type="match status" value="1"/>
</dbReference>
<dbReference type="AlphaFoldDB" id="A0A1T0AUG3"/>
<dbReference type="InterPro" id="IPR004449">
    <property type="entry name" value="SixA"/>
</dbReference>
<comment type="caution">
    <text evidence="2">The sequence shown here is derived from an EMBL/GenBank/DDBJ whole genome shotgun (WGS) entry which is preliminary data.</text>
</comment>
<dbReference type="InterPro" id="IPR029033">
    <property type="entry name" value="His_PPase_superfam"/>
</dbReference>
<protein>
    <submittedName>
        <fullName evidence="2">Phosphohistidine phosphatase SixA</fullName>
    </submittedName>
</protein>
<dbReference type="GO" id="GO:0005737">
    <property type="term" value="C:cytoplasm"/>
    <property type="evidence" value="ECO:0007669"/>
    <property type="project" value="InterPro"/>
</dbReference>
<dbReference type="GO" id="GO:0101006">
    <property type="term" value="F:protein histidine phosphatase activity"/>
    <property type="evidence" value="ECO:0007669"/>
    <property type="project" value="InterPro"/>
</dbReference>